<dbReference type="SMART" id="SM00530">
    <property type="entry name" value="HTH_XRE"/>
    <property type="match status" value="1"/>
</dbReference>
<dbReference type="GO" id="GO:0003677">
    <property type="term" value="F:DNA binding"/>
    <property type="evidence" value="ECO:0007669"/>
    <property type="project" value="InterPro"/>
</dbReference>
<protein>
    <recommendedName>
        <fullName evidence="1">HTH cro/C1-type domain-containing protein</fullName>
    </recommendedName>
</protein>
<dbReference type="AlphaFoldDB" id="A0A511JHR5"/>
<dbReference type="Proteomes" id="UP000321049">
    <property type="component" value="Unassembled WGS sequence"/>
</dbReference>
<keyword evidence="3" id="KW-1185">Reference proteome</keyword>
<dbReference type="OrthoDB" id="4828926at2"/>
<feature type="domain" description="HTH cro/C1-type" evidence="1">
    <location>
        <begin position="21"/>
        <end position="53"/>
    </location>
</feature>
<dbReference type="CDD" id="cd00093">
    <property type="entry name" value="HTH_XRE"/>
    <property type="match status" value="1"/>
</dbReference>
<dbReference type="InterPro" id="IPR001387">
    <property type="entry name" value="Cro/C1-type_HTH"/>
</dbReference>
<dbReference type="PROSITE" id="PS50943">
    <property type="entry name" value="HTH_CROC1"/>
    <property type="match status" value="1"/>
</dbReference>
<dbReference type="Gene3D" id="1.10.260.40">
    <property type="entry name" value="lambda repressor-like DNA-binding domains"/>
    <property type="match status" value="1"/>
</dbReference>
<accession>A0A511JHR5</accession>
<proteinExistence type="predicted"/>
<reference evidence="2 3" key="1">
    <citation type="submission" date="2019-07" db="EMBL/GenBank/DDBJ databases">
        <title>Whole genome shotgun sequence of Cellulomonas terrae NBRC 100819.</title>
        <authorList>
            <person name="Hosoyama A."/>
            <person name="Uohara A."/>
            <person name="Ohji S."/>
            <person name="Ichikawa N."/>
        </authorList>
    </citation>
    <scope>NUCLEOTIDE SEQUENCE [LARGE SCALE GENOMIC DNA]</scope>
    <source>
        <strain evidence="2 3">NBRC 100819</strain>
    </source>
</reference>
<dbReference type="Pfam" id="PF01381">
    <property type="entry name" value="HTH_3"/>
    <property type="match status" value="1"/>
</dbReference>
<gene>
    <name evidence="2" type="ORF">CTE05_10950</name>
</gene>
<evidence type="ECO:0000259" key="1">
    <source>
        <dbReference type="PROSITE" id="PS50943"/>
    </source>
</evidence>
<evidence type="ECO:0000313" key="3">
    <source>
        <dbReference type="Proteomes" id="UP000321049"/>
    </source>
</evidence>
<dbReference type="EMBL" id="BJWH01000003">
    <property type="protein sequence ID" value="GEL97548.1"/>
    <property type="molecule type" value="Genomic_DNA"/>
</dbReference>
<dbReference type="RefSeq" id="WP_146845092.1">
    <property type="nucleotide sequence ID" value="NZ_BJWH01000003.1"/>
</dbReference>
<dbReference type="SUPFAM" id="SSF47413">
    <property type="entry name" value="lambda repressor-like DNA-binding domains"/>
    <property type="match status" value="1"/>
</dbReference>
<sequence>MEDAPTAWAWVTRPTDLGDFLRDRRLQRGLTQAELADELGISRRYVVEIEQGKPSLYTDRLFAVLRELDIVLKAEQR</sequence>
<dbReference type="InterPro" id="IPR010982">
    <property type="entry name" value="Lambda_DNA-bd_dom_sf"/>
</dbReference>
<name>A0A511JHR5_9CELL</name>
<evidence type="ECO:0000313" key="2">
    <source>
        <dbReference type="EMBL" id="GEL97548.1"/>
    </source>
</evidence>
<comment type="caution">
    <text evidence="2">The sequence shown here is derived from an EMBL/GenBank/DDBJ whole genome shotgun (WGS) entry which is preliminary data.</text>
</comment>
<organism evidence="2 3">
    <name type="scientific">Cellulomonas terrae</name>
    <dbReference type="NCBI Taxonomy" id="311234"/>
    <lineage>
        <taxon>Bacteria</taxon>
        <taxon>Bacillati</taxon>
        <taxon>Actinomycetota</taxon>
        <taxon>Actinomycetes</taxon>
        <taxon>Micrococcales</taxon>
        <taxon>Cellulomonadaceae</taxon>
        <taxon>Cellulomonas</taxon>
    </lineage>
</organism>